<keyword evidence="1" id="KW-0812">Transmembrane</keyword>
<keyword evidence="1" id="KW-1133">Transmembrane helix</keyword>
<dbReference type="EMBL" id="FRAH01000057">
    <property type="protein sequence ID" value="SHK97637.1"/>
    <property type="molecule type" value="Genomic_DNA"/>
</dbReference>
<protein>
    <submittedName>
        <fullName evidence="3">Uncharacterized protein</fullName>
    </submittedName>
</protein>
<feature type="transmembrane region" description="Helical" evidence="1">
    <location>
        <begin position="273"/>
        <end position="294"/>
    </location>
</feature>
<dbReference type="AlphaFoldDB" id="A0A1M6WV62"/>
<keyword evidence="4" id="KW-1185">Reference proteome</keyword>
<sequence length="389" mass="42547">MKKAILCLIAAVSLLLPMPVEGSPAETGVPAQEAAVQEVSTADSSLPVPVSVERKNIDGVEYLVKVYDLPADTPQEQLVEEDFVLEDFLFSYITADKQLNENKDTKEVTEDAKAEGGSKNLEDVIKLFPATKTYDKDGYQGTLTLDTGSIVTEVAGYTTKNYTVSATKEYPGLMYADPSYVAQSTVKDGYTLPLTDVSWTVMGTSLAGDTLVPTEYKAVATYSKTFSSQVPTGYVSTARYKGNVTKTTADTATFTITYAGKLIENGMPPILKAVTGLIAVLLLGCAIAMLLLYLKNKQGADVYNLIDKEYICIGRQNVNPKQPVIDLNEFEDLIQSNVFQFVLDKKTTKALFGRNISVTYKDMTVKHRVNEKKGEYRFELDLGGVLDAE</sequence>
<organism evidence="3 4">
    <name type="scientific">Anaerotignum lactatifermentans DSM 14214</name>
    <dbReference type="NCBI Taxonomy" id="1121323"/>
    <lineage>
        <taxon>Bacteria</taxon>
        <taxon>Bacillati</taxon>
        <taxon>Bacillota</taxon>
        <taxon>Clostridia</taxon>
        <taxon>Lachnospirales</taxon>
        <taxon>Anaerotignaceae</taxon>
        <taxon>Anaerotignum</taxon>
    </lineage>
</organism>
<evidence type="ECO:0000313" key="3">
    <source>
        <dbReference type="EMBL" id="SHK97637.1"/>
    </source>
</evidence>
<evidence type="ECO:0000256" key="2">
    <source>
        <dbReference type="SAM" id="SignalP"/>
    </source>
</evidence>
<keyword evidence="2" id="KW-0732">Signal</keyword>
<dbReference type="RefSeq" id="WP_072852571.1">
    <property type="nucleotide sequence ID" value="NZ_FRAH01000057.1"/>
</dbReference>
<proteinExistence type="predicted"/>
<dbReference type="Proteomes" id="UP000183975">
    <property type="component" value="Unassembled WGS sequence"/>
</dbReference>
<evidence type="ECO:0000313" key="4">
    <source>
        <dbReference type="Proteomes" id="UP000183975"/>
    </source>
</evidence>
<evidence type="ECO:0000256" key="1">
    <source>
        <dbReference type="SAM" id="Phobius"/>
    </source>
</evidence>
<name>A0A1M6WV62_9FIRM</name>
<reference evidence="3 4" key="1">
    <citation type="submission" date="2016-11" db="EMBL/GenBank/DDBJ databases">
        <authorList>
            <person name="Jaros S."/>
            <person name="Januszkiewicz K."/>
            <person name="Wedrychowicz H."/>
        </authorList>
    </citation>
    <scope>NUCLEOTIDE SEQUENCE [LARGE SCALE GENOMIC DNA]</scope>
    <source>
        <strain evidence="3 4">DSM 14214</strain>
    </source>
</reference>
<feature type="chain" id="PRO_5039103676" evidence="2">
    <location>
        <begin position="23"/>
        <end position="389"/>
    </location>
</feature>
<accession>A0A1M6WV62</accession>
<keyword evidence="1" id="KW-0472">Membrane</keyword>
<gene>
    <name evidence="3" type="ORF">SAMN02745138_02667</name>
</gene>
<dbReference type="OrthoDB" id="1853982at2"/>
<feature type="signal peptide" evidence="2">
    <location>
        <begin position="1"/>
        <end position="22"/>
    </location>
</feature>